<evidence type="ECO:0008006" key="3">
    <source>
        <dbReference type="Google" id="ProtNLM"/>
    </source>
</evidence>
<reference evidence="1 2" key="1">
    <citation type="submission" date="2016-10" db="EMBL/GenBank/DDBJ databases">
        <authorList>
            <person name="de Groot N.N."/>
        </authorList>
    </citation>
    <scope>NUCLEOTIDE SEQUENCE [LARGE SCALE GENOMIC DNA]</scope>
    <source>
        <strain evidence="1 2">CGMCC 1.6502</strain>
    </source>
</reference>
<dbReference type="Pfam" id="PF08905">
    <property type="entry name" value="DUF1850"/>
    <property type="match status" value="1"/>
</dbReference>
<dbReference type="STRING" id="407036.SAMN05216243_2462"/>
<name>A0A1G9A7U6_9BACI</name>
<organism evidence="1 2">
    <name type="scientific">Sediminibacillus albus</name>
    <dbReference type="NCBI Taxonomy" id="407036"/>
    <lineage>
        <taxon>Bacteria</taxon>
        <taxon>Bacillati</taxon>
        <taxon>Bacillota</taxon>
        <taxon>Bacilli</taxon>
        <taxon>Bacillales</taxon>
        <taxon>Bacillaceae</taxon>
        <taxon>Sediminibacillus</taxon>
    </lineage>
</organism>
<evidence type="ECO:0000313" key="1">
    <source>
        <dbReference type="EMBL" id="SDK23409.1"/>
    </source>
</evidence>
<evidence type="ECO:0000313" key="2">
    <source>
        <dbReference type="Proteomes" id="UP000198694"/>
    </source>
</evidence>
<protein>
    <recommendedName>
        <fullName evidence="3">RocC</fullName>
    </recommendedName>
</protein>
<sequence length="177" mass="20466">MLTDKKRLLVISTVLLLAAALSMFLFYPYRYVLSFHEPFSEEILAYLPIKETDHFQIKYTHSVHLSDVIEEYEIKDETIYPYQLIYEDTAIGMPSNAGEGETFEMKDGKYYISNLQGSFQEINLAVGQVRANHAIIYKNQSYLLKDYVGAGTKVSIAPTRESNWHLFKGVNIHERKQ</sequence>
<keyword evidence="2" id="KW-1185">Reference proteome</keyword>
<proteinExistence type="predicted"/>
<dbReference type="InterPro" id="IPR015001">
    <property type="entry name" value="DUF1850"/>
</dbReference>
<dbReference type="EMBL" id="FNFL01000003">
    <property type="protein sequence ID" value="SDK23409.1"/>
    <property type="molecule type" value="Genomic_DNA"/>
</dbReference>
<dbReference type="RefSeq" id="WP_093214569.1">
    <property type="nucleotide sequence ID" value="NZ_FNFL01000003.1"/>
</dbReference>
<dbReference type="Proteomes" id="UP000198694">
    <property type="component" value="Unassembled WGS sequence"/>
</dbReference>
<dbReference type="OrthoDB" id="4304at2"/>
<dbReference type="AlphaFoldDB" id="A0A1G9A7U6"/>
<gene>
    <name evidence="1" type="ORF">SAMN05216243_2462</name>
</gene>
<accession>A0A1G9A7U6</accession>